<proteinExistence type="predicted"/>
<comment type="caution">
    <text evidence="1">The sequence shown here is derived from an EMBL/GenBank/DDBJ whole genome shotgun (WGS) entry which is preliminary data.</text>
</comment>
<protein>
    <submittedName>
        <fullName evidence="1">Uncharacterized protein</fullName>
    </submittedName>
</protein>
<name>A0A9P4TW14_9PEZI</name>
<sequence length="354" mass="40914">MACFSDLSTELVNTIVEKIWDGAEPVWTLKRLALADRRMNDISRDFLFQNITIGPLDSPSEVLLDLIDFLVEHTEILPRIRCVRLELRGTKYNFHHHGLTLLDRVSTFLISLERLKTIVIGGDPYSLLYEPCLGNAFTNRFLASLKALPSQIALKLHVYNSGKDSFADLKTPPNLQELRFCIFDDYYRSQHEAGKNRLRPVAWNAESRGLEVRQLLEKNQGLKRLHIVTHRDDGGQSYKRLEWDEAVYQVIEMCGALLSDSPLTSIALEGTFHQRGFWDRGRTKSACMTELWNSANYTTEHLEIARVFVSPRYEWGLTGWELCENQAEMYSAHISEVRELHRKYEEHSKLVERG</sequence>
<gene>
    <name evidence="1" type="ORF">EJ08DRAFT_700246</name>
</gene>
<evidence type="ECO:0000313" key="2">
    <source>
        <dbReference type="Proteomes" id="UP000800235"/>
    </source>
</evidence>
<organism evidence="1 2">
    <name type="scientific">Tothia fuscella</name>
    <dbReference type="NCBI Taxonomy" id="1048955"/>
    <lineage>
        <taxon>Eukaryota</taxon>
        <taxon>Fungi</taxon>
        <taxon>Dikarya</taxon>
        <taxon>Ascomycota</taxon>
        <taxon>Pezizomycotina</taxon>
        <taxon>Dothideomycetes</taxon>
        <taxon>Pleosporomycetidae</taxon>
        <taxon>Venturiales</taxon>
        <taxon>Cylindrosympodiaceae</taxon>
        <taxon>Tothia</taxon>
    </lineage>
</organism>
<dbReference type="AlphaFoldDB" id="A0A9P4TW14"/>
<evidence type="ECO:0000313" key="1">
    <source>
        <dbReference type="EMBL" id="KAF2425700.1"/>
    </source>
</evidence>
<dbReference type="EMBL" id="MU007068">
    <property type="protein sequence ID" value="KAF2425700.1"/>
    <property type="molecule type" value="Genomic_DNA"/>
</dbReference>
<reference evidence="1" key="1">
    <citation type="journal article" date="2020" name="Stud. Mycol.">
        <title>101 Dothideomycetes genomes: a test case for predicting lifestyles and emergence of pathogens.</title>
        <authorList>
            <person name="Haridas S."/>
            <person name="Albert R."/>
            <person name="Binder M."/>
            <person name="Bloem J."/>
            <person name="Labutti K."/>
            <person name="Salamov A."/>
            <person name="Andreopoulos B."/>
            <person name="Baker S."/>
            <person name="Barry K."/>
            <person name="Bills G."/>
            <person name="Bluhm B."/>
            <person name="Cannon C."/>
            <person name="Castanera R."/>
            <person name="Culley D."/>
            <person name="Daum C."/>
            <person name="Ezra D."/>
            <person name="Gonzalez J."/>
            <person name="Henrissat B."/>
            <person name="Kuo A."/>
            <person name="Liang C."/>
            <person name="Lipzen A."/>
            <person name="Lutzoni F."/>
            <person name="Magnuson J."/>
            <person name="Mondo S."/>
            <person name="Nolan M."/>
            <person name="Ohm R."/>
            <person name="Pangilinan J."/>
            <person name="Park H.-J."/>
            <person name="Ramirez L."/>
            <person name="Alfaro M."/>
            <person name="Sun H."/>
            <person name="Tritt A."/>
            <person name="Yoshinaga Y."/>
            <person name="Zwiers L.-H."/>
            <person name="Turgeon B."/>
            <person name="Goodwin S."/>
            <person name="Spatafora J."/>
            <person name="Crous P."/>
            <person name="Grigoriev I."/>
        </authorList>
    </citation>
    <scope>NUCLEOTIDE SEQUENCE</scope>
    <source>
        <strain evidence="1">CBS 130266</strain>
    </source>
</reference>
<keyword evidence="2" id="KW-1185">Reference proteome</keyword>
<accession>A0A9P4TW14</accession>
<dbReference type="Proteomes" id="UP000800235">
    <property type="component" value="Unassembled WGS sequence"/>
</dbReference>